<comment type="caution">
    <text evidence="1">The sequence shown here is derived from an EMBL/GenBank/DDBJ whole genome shotgun (WGS) entry which is preliminary data.</text>
</comment>
<protein>
    <recommendedName>
        <fullName evidence="3">DUF945 domain-containing protein</fullName>
    </recommendedName>
</protein>
<gene>
    <name evidence="1" type="ORF">BTO32_12615</name>
</gene>
<accession>A0A1V2DSQ5</accession>
<organism evidence="1 2">
    <name type="scientific">Marinobacter lutaoensis</name>
    <dbReference type="NCBI Taxonomy" id="135739"/>
    <lineage>
        <taxon>Bacteria</taxon>
        <taxon>Pseudomonadati</taxon>
        <taxon>Pseudomonadota</taxon>
        <taxon>Gammaproteobacteria</taxon>
        <taxon>Pseudomonadales</taxon>
        <taxon>Marinobacteraceae</taxon>
        <taxon>Marinobacter</taxon>
    </lineage>
</organism>
<reference evidence="1 2" key="1">
    <citation type="submission" date="2016-12" db="EMBL/GenBank/DDBJ databases">
        <title>Marinobacter lutaoensis whole genome sequencing.</title>
        <authorList>
            <person name="Verma A."/>
            <person name="Krishnamurthi S."/>
        </authorList>
    </citation>
    <scope>NUCLEOTIDE SEQUENCE [LARGE SCALE GENOMIC DNA]</scope>
    <source>
        <strain evidence="1 2">T5054</strain>
    </source>
</reference>
<keyword evidence="2" id="KW-1185">Reference proteome</keyword>
<dbReference type="Proteomes" id="UP000189339">
    <property type="component" value="Unassembled WGS sequence"/>
</dbReference>
<dbReference type="AlphaFoldDB" id="A0A1V2DSQ5"/>
<evidence type="ECO:0008006" key="3">
    <source>
        <dbReference type="Google" id="ProtNLM"/>
    </source>
</evidence>
<evidence type="ECO:0000313" key="1">
    <source>
        <dbReference type="EMBL" id="ONF43637.1"/>
    </source>
</evidence>
<dbReference type="STRING" id="135739.BTO32_12615"/>
<evidence type="ECO:0000313" key="2">
    <source>
        <dbReference type="Proteomes" id="UP000189339"/>
    </source>
</evidence>
<dbReference type="EMBL" id="MSCW01000007">
    <property type="protein sequence ID" value="ONF43637.1"/>
    <property type="molecule type" value="Genomic_DNA"/>
</dbReference>
<name>A0A1V2DSQ5_9GAMM</name>
<dbReference type="Pfam" id="PF06097">
    <property type="entry name" value="DUF945"/>
    <property type="match status" value="1"/>
</dbReference>
<sequence length="420" mass="45330">MAGAVVLAAAGALPWGVGYLTETQWRQAVTEVNDAQPFLQLETEQYDRGILGARVRLTAIVTLPETHEQRRLEFLGDVSHGMTGSLMVLEPATGWAPEGADWFPEEPPRLTLESRVWGTARLALAIPETRIRDDNSGEVLTTSAGEAWLEARDAGSQLDMFMALPRLALTGPDAEVTVAGIEMDQSMEHLLGDLWLGGGAFRIENVSVRPGAGAPVVLSGLAILSDSEAHDDRSRLDSSLTVTLSELTLPQGSYGPHHVEFVLHDLEVHSWNRFSNALTGLQNLALTDGDPDVEAQARVMQELMASFQDVAAAGFSLGFPRVSLATPEGEVRAEAEVHHPELTPDERAAMLLVMQRLSGNLDLSLPLALAEEYPALRMQLAPLIKQGLLVQEGDRLTLAATLADLVVTVNGEEFPLPPVL</sequence>
<dbReference type="InterPro" id="IPR010352">
    <property type="entry name" value="DUF945"/>
</dbReference>
<proteinExistence type="predicted"/>